<dbReference type="EMBL" id="NKUJ01000400">
    <property type="protein sequence ID" value="RMJ06619.1"/>
    <property type="molecule type" value="Genomic_DNA"/>
</dbReference>
<protein>
    <submittedName>
        <fullName evidence="1">Uncharacterized protein</fullName>
    </submittedName>
</protein>
<reference evidence="1 2" key="1">
    <citation type="submission" date="2017-06" db="EMBL/GenBank/DDBJ databases">
        <title>Comparative genomic analysis of Ambrosia Fusariam Clade fungi.</title>
        <authorList>
            <person name="Stajich J.E."/>
            <person name="Carrillo J."/>
            <person name="Kijimoto T."/>
            <person name="Eskalen A."/>
            <person name="O'Donnell K."/>
            <person name="Kasson M."/>
        </authorList>
    </citation>
    <scope>NUCLEOTIDE SEQUENCE [LARGE SCALE GENOMIC DNA]</scope>
    <source>
        <strain evidence="1">UCR3666</strain>
    </source>
</reference>
<dbReference type="AlphaFoldDB" id="A0A3M2RN32"/>
<keyword evidence="2" id="KW-1185">Reference proteome</keyword>
<evidence type="ECO:0000313" key="1">
    <source>
        <dbReference type="EMBL" id="RMJ06619.1"/>
    </source>
</evidence>
<organism evidence="1 2">
    <name type="scientific">Fusarium kuroshium</name>
    <dbReference type="NCBI Taxonomy" id="2010991"/>
    <lineage>
        <taxon>Eukaryota</taxon>
        <taxon>Fungi</taxon>
        <taxon>Dikarya</taxon>
        <taxon>Ascomycota</taxon>
        <taxon>Pezizomycotina</taxon>
        <taxon>Sordariomycetes</taxon>
        <taxon>Hypocreomycetidae</taxon>
        <taxon>Hypocreales</taxon>
        <taxon>Nectriaceae</taxon>
        <taxon>Fusarium</taxon>
        <taxon>Fusarium solani species complex</taxon>
    </lineage>
</organism>
<sequence>MCVHVSSQARRIARSMSSGAKARTLEQGLDWTVREGEGEKGMPQTASFDPATNGGELWLRLRTWVRHSRTFGF</sequence>
<dbReference type="Proteomes" id="UP000277212">
    <property type="component" value="Unassembled WGS sequence"/>
</dbReference>
<accession>A0A3M2RN32</accession>
<gene>
    <name evidence="1" type="ORF">CDV36_013791</name>
</gene>
<evidence type="ECO:0000313" key="2">
    <source>
        <dbReference type="Proteomes" id="UP000277212"/>
    </source>
</evidence>
<proteinExistence type="predicted"/>
<comment type="caution">
    <text evidence="1">The sequence shown here is derived from an EMBL/GenBank/DDBJ whole genome shotgun (WGS) entry which is preliminary data.</text>
</comment>
<name>A0A3M2RN32_9HYPO</name>